<dbReference type="GO" id="GO:0005615">
    <property type="term" value="C:extracellular space"/>
    <property type="evidence" value="ECO:0007669"/>
    <property type="project" value="TreeGrafter"/>
</dbReference>
<evidence type="ECO:0000256" key="2">
    <source>
        <dbReference type="SAM" id="SignalP"/>
    </source>
</evidence>
<reference evidence="4 5" key="1">
    <citation type="submission" date="2018-04" db="EMBL/GenBank/DDBJ databases">
        <title>The genome of golden apple snail Pomacea canaliculata provides insight into stress tolerance and invasive adaptation.</title>
        <authorList>
            <person name="Liu C."/>
            <person name="Liu B."/>
            <person name="Ren Y."/>
            <person name="Zhang Y."/>
            <person name="Wang H."/>
            <person name="Li S."/>
            <person name="Jiang F."/>
            <person name="Yin L."/>
            <person name="Zhang G."/>
            <person name="Qian W."/>
            <person name="Fan W."/>
        </authorList>
    </citation>
    <scope>NUCLEOTIDE SEQUENCE [LARGE SCALE GENOMIC DNA]</scope>
    <source>
        <strain evidence="4">SZHN2017</strain>
        <tissue evidence="4">Muscle</tissue>
    </source>
</reference>
<feature type="region of interest" description="Disordered" evidence="1">
    <location>
        <begin position="27"/>
        <end position="61"/>
    </location>
</feature>
<dbReference type="PROSITE" id="PS50213">
    <property type="entry name" value="FAS1"/>
    <property type="match status" value="4"/>
</dbReference>
<dbReference type="SMART" id="SM00554">
    <property type="entry name" value="FAS1"/>
    <property type="match status" value="4"/>
</dbReference>
<evidence type="ECO:0000259" key="3">
    <source>
        <dbReference type="PROSITE" id="PS50213"/>
    </source>
</evidence>
<dbReference type="InterPro" id="IPR036378">
    <property type="entry name" value="FAS1_dom_sf"/>
</dbReference>
<proteinExistence type="predicted"/>
<gene>
    <name evidence="4" type="ORF">C0Q70_16756</name>
</gene>
<feature type="signal peptide" evidence="2">
    <location>
        <begin position="1"/>
        <end position="25"/>
    </location>
</feature>
<feature type="compositionally biased region" description="Basic and acidic residues" evidence="1">
    <location>
        <begin position="30"/>
        <end position="61"/>
    </location>
</feature>
<dbReference type="GO" id="GO:0007155">
    <property type="term" value="P:cell adhesion"/>
    <property type="evidence" value="ECO:0007669"/>
    <property type="project" value="TreeGrafter"/>
</dbReference>
<evidence type="ECO:0000256" key="1">
    <source>
        <dbReference type="SAM" id="MobiDB-lite"/>
    </source>
</evidence>
<feature type="domain" description="FAS1" evidence="3">
    <location>
        <begin position="484"/>
        <end position="622"/>
    </location>
</feature>
<organism evidence="4 5">
    <name type="scientific">Pomacea canaliculata</name>
    <name type="common">Golden apple snail</name>
    <dbReference type="NCBI Taxonomy" id="400727"/>
    <lineage>
        <taxon>Eukaryota</taxon>
        <taxon>Metazoa</taxon>
        <taxon>Spiralia</taxon>
        <taxon>Lophotrochozoa</taxon>
        <taxon>Mollusca</taxon>
        <taxon>Gastropoda</taxon>
        <taxon>Caenogastropoda</taxon>
        <taxon>Architaenioglossa</taxon>
        <taxon>Ampullarioidea</taxon>
        <taxon>Ampullariidae</taxon>
        <taxon>Pomacea</taxon>
    </lineage>
</organism>
<dbReference type="Gene3D" id="2.30.180.10">
    <property type="entry name" value="FAS1 domain"/>
    <property type="match status" value="4"/>
</dbReference>
<dbReference type="PANTHER" id="PTHR10900">
    <property type="entry name" value="PERIOSTIN-RELATED"/>
    <property type="match status" value="1"/>
</dbReference>
<feature type="domain" description="FAS1" evidence="3">
    <location>
        <begin position="626"/>
        <end position="762"/>
    </location>
</feature>
<evidence type="ECO:0000313" key="4">
    <source>
        <dbReference type="EMBL" id="PVD23484.1"/>
    </source>
</evidence>
<dbReference type="PANTHER" id="PTHR10900:SF77">
    <property type="entry name" value="FI19380P1"/>
    <property type="match status" value="1"/>
</dbReference>
<feature type="chain" id="PRO_5015706555" description="FAS1 domain-containing protein" evidence="2">
    <location>
        <begin position="26"/>
        <end position="773"/>
    </location>
</feature>
<dbReference type="EMBL" id="PZQS01000010">
    <property type="protein sequence ID" value="PVD23484.1"/>
    <property type="molecule type" value="Genomic_DNA"/>
</dbReference>
<protein>
    <recommendedName>
        <fullName evidence="3">FAS1 domain-containing protein</fullName>
    </recommendedName>
</protein>
<keyword evidence="2" id="KW-0732">Signal</keyword>
<dbReference type="FunFam" id="2.30.180.10:FF:000032">
    <property type="entry name" value="Fasciclin domain-containing protein, putative"/>
    <property type="match status" value="2"/>
</dbReference>
<dbReference type="FunFam" id="2.30.180.10:FF:000014">
    <property type="entry name" value="Stabilin 1"/>
    <property type="match status" value="1"/>
</dbReference>
<evidence type="ECO:0000313" key="5">
    <source>
        <dbReference type="Proteomes" id="UP000245119"/>
    </source>
</evidence>
<dbReference type="STRING" id="400727.A0A2T7NQN3"/>
<dbReference type="GO" id="GO:0030198">
    <property type="term" value="P:extracellular matrix organization"/>
    <property type="evidence" value="ECO:0007669"/>
    <property type="project" value="TreeGrafter"/>
</dbReference>
<comment type="caution">
    <text evidence="4">The sequence shown here is derived from an EMBL/GenBank/DDBJ whole genome shotgun (WGS) entry which is preliminary data.</text>
</comment>
<sequence length="773" mass="85388">MKMRPHGGLCILLLLLLVVMELSQAHRNRRDRDKKKERMHEAQDRRGRQRDEKRKERPGLLDGRHHWNNDRWMRRLFGRHGDRWGGRHSFNFGGPDSPFNFGFSWDLGAPSEPWWKGPNVCFSESSDNSTADGDVWHHISTATQACEESEASYRCTTSITKDGLKVTKIEVHECCHGYARDVNDFGCPEKVTLTTLPELARTLGLNDFLRAVDSVGLREELARGNVTVFAPADGSFAPNSGVLSASSGFVLQQDEPLMVSRPLQSKLESELQAMLLGHLLAGPRRVSSFRDEEILETGSPYGSTIRINFFSRPEKLTTANCVRVTSADNLATNGVLHVVEKVLPTVTSPLMDLIQRDQQFSFLKTAVARAGLVSTLQQAGQLTLLAPTNSAFQKLNRGLYDRLLSGNPECLTKVLKHHLLPNVICSGVILQGSASTPNLLGNALNLTRTEDGKLFVNDVQVVRADVMATNGVLHIIDEVLIPDDALDMVTTAKSNGLTEFVNLLDMAGLTSRLQSEDNITVFAPTNEAIKALSPELLKQLSSDQGFLQSVLSYHVVPEEITCSGLTNNLVLDTLNSKNKLRISDYSTFPFGSRQVQTVQCAQVVTRNMASCNAIVHVIDRVLLPPRGNVLDVLSGDTNYSTLLRLVKMAGIADSLQAEGPLTIFAPTNQAFKALGNRTMHELTSDPKQLASILNLHVISGNLCCAGITHNPWWFHQRVRTVDGDTLFLTRNRYDIPEVSGSTISSCDNVATNGVVHGIDKVLVPEPDPWYMFR</sequence>
<dbReference type="AlphaFoldDB" id="A0A2T7NQN3"/>
<dbReference type="SUPFAM" id="SSF82153">
    <property type="entry name" value="FAS1 domain"/>
    <property type="match status" value="4"/>
</dbReference>
<dbReference type="Proteomes" id="UP000245119">
    <property type="component" value="Linkage Group LG10"/>
</dbReference>
<dbReference type="GO" id="GO:0031012">
    <property type="term" value="C:extracellular matrix"/>
    <property type="evidence" value="ECO:0007669"/>
    <property type="project" value="TreeGrafter"/>
</dbReference>
<keyword evidence="5" id="KW-1185">Reference proteome</keyword>
<feature type="domain" description="FAS1" evidence="3">
    <location>
        <begin position="347"/>
        <end position="480"/>
    </location>
</feature>
<dbReference type="Pfam" id="PF02469">
    <property type="entry name" value="Fasciclin"/>
    <property type="match status" value="4"/>
</dbReference>
<dbReference type="InterPro" id="IPR000782">
    <property type="entry name" value="FAS1_domain"/>
</dbReference>
<dbReference type="InterPro" id="IPR050904">
    <property type="entry name" value="Adhesion/Biosynth-related"/>
</dbReference>
<name>A0A2T7NQN3_POMCA</name>
<accession>A0A2T7NQN3</accession>
<feature type="domain" description="FAS1" evidence="3">
    <location>
        <begin position="192"/>
        <end position="343"/>
    </location>
</feature>
<dbReference type="OrthoDB" id="286301at2759"/>
<dbReference type="GO" id="GO:0050839">
    <property type="term" value="F:cell adhesion molecule binding"/>
    <property type="evidence" value="ECO:0007669"/>
    <property type="project" value="TreeGrafter"/>
</dbReference>
<dbReference type="OMA" id="CDIVAKN"/>